<dbReference type="Proteomes" id="UP000831701">
    <property type="component" value="Chromosome 11"/>
</dbReference>
<name>A0ACB8WEV0_9TELE</name>
<evidence type="ECO:0000313" key="2">
    <source>
        <dbReference type="Proteomes" id="UP000831701"/>
    </source>
</evidence>
<proteinExistence type="predicted"/>
<protein>
    <submittedName>
        <fullName evidence="1">Uncharacterized protein</fullName>
    </submittedName>
</protein>
<gene>
    <name evidence="1" type="ORF">L3Q82_009937</name>
</gene>
<evidence type="ECO:0000313" key="1">
    <source>
        <dbReference type="EMBL" id="KAI3366114.1"/>
    </source>
</evidence>
<sequence length="3442" mass="377966">MAERPGSSPSLNIPSKRPKVAKDGVAPDARVEIQEPSPPVFIRKLRKAAVGTGCDIRLRVSVAGFPKPSLSWYHNDELLPPSEAQDSGGLWIRDCRTSDAGLYACVATNELGEATCSAVLAIMDLGEDSETTEDETTEPQMETKEGPGRHQDKAGRRGPSGEGGGMMDYNPDALDRRATLPGAYDPVVERELRALGSRPPGPHLDPTNPARQALGGAPVEGAPPVRHLGVEPLIRASHANLARPVQGSEESVSVGSDYYGSMFSLYRGRTFSMPTQTADKSQGPSACVPLSSPQPPPSTHKNSISPPNQEPDKTKPSDPQSSKTDQASGVNSVVMTPKLARAGPKIFDKVRAFEERRASVDLPGGSGSGLGRAASFDLDDGGKKTGGPGKEEARMLQGASLKRAAFKQKASSLEDKTSYSQRVQSYQSKFAEELQRIKKLVGKPSLKKAYSTEQLSQKERLTTGKVEPIPPQVVKKLEARERAVEEDRKVGEREGGGRLQISPQASGKGLQNHSKNPEKGKMTQPDSQGKPVDSSSRGSMEKISVTMETAPVHQLPGQPLPTATRTSLTRETQQGSPAADKDALVVTSQKSPVRDLGTDSKRDNKEDPTSPNQNGNRVSLITVREPGSRFPSKPPRLTPSPTPSISPLLKRRKAEVGRTSPALKVNIPTILVEDEPMETERVSDRSSEGSKARRKEGKVRKSKKGRSVQPRSPEEGGSSDDSYLSADDEPAEGPRFERPLENATASSGAEVTLTCIITGSPSPTVTWRKNNVEIRSDAFHVVKAEGERHSLVIKQMRPNNAGSYCVMAVNPAGRASCSATLYIQSEPTHVQCGKPSGAMDVSGPTQSDEEYLSPQEEAMEVGDSPALSKSVRFKEPPSFQVAPCDQGVTEGQDVVISAKVRGLPKPVVYWLKDRVTVKTAGRFTVREVDDGTSEIRISSAQRSDSGLYVCKIINEHGAEQAECRVEVKAAAAITALKITREVKDVAVRAGESAMFECHVTGPPDVDVDWLSNGKLIQPALLNCKMHFDGKRCRLLLNSVHEDDSGMYTCKLSTAKEELTCSAKLNVTPSKEPLFTRQLDILEVIEGRTARFDCKVSGSPAPRVTWMHFETRVEESDNVRILQEGGRHSLVITHVSSDTEGFYTAVAQNIHGKSECTAELYMQEPRAAISSHMAKLEKMPSIPEEPEVLESEVEKRTMPDFVKPLADVEVIEGKEVLLKCKVAGLPYPTIDWYHNSKRIESSEERKMTQHRDVHSLVIRSACHAHGGVYKAVISNKVGKATCYAHLYVTDTGSLLYVVQQQPLGSIQWSVVASNLRETSYTVTSLSKGVRYAFRVLTSTVKTLSKPSPSTDLVQLLDRGPYLRKAPIILDKPDIVYVVENQPASITITLNHVHAVVTWKRRGVALVNKPGMFEMSMPDDDQHTLKLQRVRSTDIGQLVVTASNQFGSDLCTLQLAMAVPPKFETIMEDVDVHIGETSRLAVVVEGKPDPDILWYKDDVLLSESSHFTFVYDDPEYSLVVLNASPEHSGVYTCTAKNLAGSNSCKAELTVHTERKEAEEPMEDEGTILRKMRRLTDYYDIHKEIGRGAFSYVKRITQKKGKAEFAAKFISARGKRKASALREMDLLSELDNERLLYFHDAFEKKNVVVLITELCHEEMLERMAKKTTVKELEIRCSVQQVLEGLRYLHQKNIAHLDIKPENILMASPGSDQIRICDFGNAIKLEASEEYYCKYGTPEYVAPEIVNQTPVSTATDIWPVGVITYLCLTGVSPFAGENDRATALNIRNYNVAFEESMFSDLCKEAKGFVIKLLVVDRLRPNAIECLRHPWFKSPTNKSISTAMLKQVLSRRRWQRSLISYKSKMLMRSIPELLNDSSSHVSIAVARHLKEGSPPPSSSSDSDADVDELPFIPMPLSMVFSGSRVSLNEIPGDEDVTLWPSVATDGARKKDNMETAGMRGGANKLAKDGDETPNEEKMETTKRAPLQKGSSVESDNSQTKARRATMRRGSSADSALLLHIDPEEENLNSDPEASNKSLKKAVSMELPNRSPSPGAAKLSQEDYALKLELMRQRLMRGGSVDKKMSGLRGPLFETLGMEDERRTGSLDRNLRRSRAGPSTLTRAASSENAGDDMPKTKVFRKSTSFTQGDSEPMPLHRRFGAPLEIPSVGNGSIEGKKLQEATSMSALTEQTTLESASPTKRTSFTLPTAGRLDQQEKQTNVKEHEDMQSLNGNNMDRMTEKRTKTQLEKADKVESESRSPSVITPIIVIEEDDEEEERRENQELHINEKEVKENKETPQNIKPSSAYASVIQAVAGLSQTPDKSQSKDPTATATPNDKSTDTPTLPEHKAVFAKVATADRSPGSVSTSSSNPDLLVTPRQPVLRTDIKDIDSEEVFEARFKKRESSLTRGLRKLTRNKSEEKSPVLSRKGVEGGEEVYRPGRRGAPLEMVSKGLQEKSKSVQDLREEDKETGLGLIGRFSLRAKRSTSVDKKGEKPKEEKHQDVKETAVSKRVSWAIGRSKSLDTKELSSSGAQRQLDETEQRKAEESSVSAMRRRFESKVAGISAKIRTQSEERKDKAAEGSQKELAQKDLKKVTDSPVLAMRQKFENKVAGISTKIRSQSEDRQGDEDGKRTPLFTRHRHSQSEGRELKGMGIPENQLAKQTGAGASKESIESTSSIHSEKAPESDRRSRWDRWGLTRGKKDKTPSQSDLPSSVPKEEGLSKSQQFIRSASDFAPVFHIKLKDHILLEGEPVTLSCLPAGSPHPEITWMKDRKPLEVDDRVNLISHPDGRQLLMIMKSNQKDDGVYECVATNPIATITTSCTLSIACVPKRPGTPEVPQTYNNTALVLWKPADTKSPCSYTLERKTEGELNWVTVATGVADCYYNVTDLPPKGTFRFRVSCVNKAGQGPYSNSSAPIRLDPAAGGASPAVAIVKTAPPEPVVTSSVTVPPLRSVQSNPPRTAASVITSTSTSPNVLSSPATSSVVVPTPPSSLPSSPTTNPDVQKITSTLPSSPTVKAPPPFVLPKPQSPVNVVSPMTQTLPISPPPPLVTPPSTPNKPAVASVPTYVPASTVTARVAPTAVSFSPQVLQMSSLSPIGEGPSTPTRGTPSGRTTSSTALRQGVPQKPYTFLDEKARGRFGVVRECRENMTGKMYMAKIIPYSQENKQEVLKEYEILKSLHNEKVMTLHEAYVTPRYLVLVAEYCTGKELLYSLIDRFRYSEDDVVGYLVQILQGVEYLHSRRVLHLDLKPDNIMVTNLNAVKIVDFGSAQSFNPLSLKQQDSGAGTLEYMAPEMIKGEVVGPPADIWTVGVVTYIMLSGRLPFEDKDPLKVESKILMAKFDPTKLYPNISQSASAFLKKMLSSYPWARPTTRDCFTQAWLQDSYLMKLRRQTLTFTSGRLKEFLVEQQCRRTEDATTKHKVLLRTYQSSPQSPASGTAPHVPSPK</sequence>
<accession>A0ACB8WEV0</accession>
<comment type="caution">
    <text evidence="1">The sequence shown here is derived from an EMBL/GenBank/DDBJ whole genome shotgun (WGS) entry which is preliminary data.</text>
</comment>
<organism evidence="1 2">
    <name type="scientific">Scortum barcoo</name>
    <name type="common">barcoo grunter</name>
    <dbReference type="NCBI Taxonomy" id="214431"/>
    <lineage>
        <taxon>Eukaryota</taxon>
        <taxon>Metazoa</taxon>
        <taxon>Chordata</taxon>
        <taxon>Craniata</taxon>
        <taxon>Vertebrata</taxon>
        <taxon>Euteleostomi</taxon>
        <taxon>Actinopterygii</taxon>
        <taxon>Neopterygii</taxon>
        <taxon>Teleostei</taxon>
        <taxon>Neoteleostei</taxon>
        <taxon>Acanthomorphata</taxon>
        <taxon>Eupercaria</taxon>
        <taxon>Centrarchiformes</taxon>
        <taxon>Terapontoidei</taxon>
        <taxon>Terapontidae</taxon>
        <taxon>Scortum</taxon>
    </lineage>
</organism>
<keyword evidence="2" id="KW-1185">Reference proteome</keyword>
<reference evidence="1" key="1">
    <citation type="submission" date="2022-04" db="EMBL/GenBank/DDBJ databases">
        <title>Jade perch genome.</title>
        <authorList>
            <person name="Chao B."/>
        </authorList>
    </citation>
    <scope>NUCLEOTIDE SEQUENCE</scope>
    <source>
        <strain evidence="1">CB-2022</strain>
    </source>
</reference>
<dbReference type="EMBL" id="CM041541">
    <property type="protein sequence ID" value="KAI3366114.1"/>
    <property type="molecule type" value="Genomic_DNA"/>
</dbReference>